<evidence type="ECO:0000256" key="2">
    <source>
        <dbReference type="ARBA" id="ARBA00023127"/>
    </source>
</evidence>
<name>T1HST5_RHOPR</name>
<proteinExistence type="inferred from homology"/>
<keyword evidence="3" id="KW-0131">Cell cycle</keyword>
<protein>
    <submittedName>
        <fullName evidence="6">CYCLIN domain-containing protein</fullName>
    </submittedName>
</protein>
<dbReference type="EnsemblMetazoa" id="RPRC007105-RA">
    <property type="protein sequence ID" value="RPRC007105-PA"/>
    <property type="gene ID" value="RPRC007105"/>
</dbReference>
<dbReference type="Pfam" id="PF00134">
    <property type="entry name" value="Cyclin_N"/>
    <property type="match status" value="1"/>
</dbReference>
<dbReference type="STRING" id="13249.T1HST5"/>
<evidence type="ECO:0000256" key="4">
    <source>
        <dbReference type="RuleBase" id="RU000383"/>
    </source>
</evidence>
<dbReference type="Gene3D" id="1.10.472.10">
    <property type="entry name" value="Cyclin-like"/>
    <property type="match status" value="1"/>
</dbReference>
<accession>T1HST5</accession>
<dbReference type="GO" id="GO:0005634">
    <property type="term" value="C:nucleus"/>
    <property type="evidence" value="ECO:0007669"/>
    <property type="project" value="UniProtKB-ARBA"/>
</dbReference>
<evidence type="ECO:0000256" key="1">
    <source>
        <dbReference type="ARBA" id="ARBA00022618"/>
    </source>
</evidence>
<dbReference type="InterPro" id="IPR006671">
    <property type="entry name" value="Cyclin_N"/>
</dbReference>
<evidence type="ECO:0000256" key="3">
    <source>
        <dbReference type="ARBA" id="ARBA00023306"/>
    </source>
</evidence>
<feature type="domain" description="Cyclin-like" evidence="5">
    <location>
        <begin position="8"/>
        <end position="95"/>
    </location>
</feature>
<evidence type="ECO:0000313" key="7">
    <source>
        <dbReference type="Proteomes" id="UP000015103"/>
    </source>
</evidence>
<dbReference type="InterPro" id="IPR036915">
    <property type="entry name" value="Cyclin-like_sf"/>
</dbReference>
<dbReference type="FunFam" id="1.10.472.10:FF:000001">
    <property type="entry name" value="G2/mitotic-specific cyclin"/>
    <property type="match status" value="1"/>
</dbReference>
<keyword evidence="1" id="KW-0132">Cell division</keyword>
<dbReference type="EMBL" id="ACPB03006555">
    <property type="status" value="NOT_ANNOTATED_CDS"/>
    <property type="molecule type" value="Genomic_DNA"/>
</dbReference>
<dbReference type="HOGENOM" id="CLU_1280567_0_0_1"/>
<evidence type="ECO:0000313" key="6">
    <source>
        <dbReference type="EnsemblMetazoa" id="RPRC007105-PA"/>
    </source>
</evidence>
<dbReference type="InterPro" id="IPR013763">
    <property type="entry name" value="Cyclin-like_dom"/>
</dbReference>
<dbReference type="Pfam" id="PF02984">
    <property type="entry name" value="Cyclin_C"/>
    <property type="match status" value="1"/>
</dbReference>
<dbReference type="eggNOG" id="KOG0655">
    <property type="taxonomic scope" value="Eukaryota"/>
</dbReference>
<dbReference type="InterPro" id="IPR004367">
    <property type="entry name" value="Cyclin_C-dom"/>
</dbReference>
<dbReference type="VEuPathDB" id="VectorBase:RPRC007105"/>
<dbReference type="GO" id="GO:0051301">
    <property type="term" value="P:cell division"/>
    <property type="evidence" value="ECO:0007669"/>
    <property type="project" value="UniProtKB-KW"/>
</dbReference>
<dbReference type="SUPFAM" id="SSF47954">
    <property type="entry name" value="Cyclin-like"/>
    <property type="match status" value="2"/>
</dbReference>
<dbReference type="InterPro" id="IPR039361">
    <property type="entry name" value="Cyclin"/>
</dbReference>
<comment type="similarity">
    <text evidence="4">Belongs to the cyclin family.</text>
</comment>
<keyword evidence="2 4" id="KW-0195">Cyclin</keyword>
<reference evidence="6" key="1">
    <citation type="submission" date="2015-05" db="UniProtKB">
        <authorList>
            <consortium name="EnsemblMetazoa"/>
        </authorList>
    </citation>
    <scope>IDENTIFICATION</scope>
</reference>
<dbReference type="AlphaFoldDB" id="T1HST5"/>
<organism evidence="6 7">
    <name type="scientific">Rhodnius prolixus</name>
    <name type="common">Triatomid bug</name>
    <dbReference type="NCBI Taxonomy" id="13249"/>
    <lineage>
        <taxon>Eukaryota</taxon>
        <taxon>Metazoa</taxon>
        <taxon>Ecdysozoa</taxon>
        <taxon>Arthropoda</taxon>
        <taxon>Hexapoda</taxon>
        <taxon>Insecta</taxon>
        <taxon>Pterygota</taxon>
        <taxon>Neoptera</taxon>
        <taxon>Paraneoptera</taxon>
        <taxon>Hemiptera</taxon>
        <taxon>Heteroptera</taxon>
        <taxon>Panheteroptera</taxon>
        <taxon>Cimicomorpha</taxon>
        <taxon>Reduviidae</taxon>
        <taxon>Triatominae</taxon>
        <taxon>Rhodnius</taxon>
    </lineage>
</organism>
<sequence>MIYYQSTDWLIEICSMYKFHRETYYLTMTYFDRYVTLSPKNKILKKDLQLLGLTSLLLATKIEEMKSLPIEDIIYLSDNAYTINQILETEKSIIRVLDWNCYLTTPNMWLLRFIHNIKPKINKEEYILCTRLIDLATMDLEYLKYPNCVIAASSLELILSLDVLKEASLNELSLSSRLCFKWLAKYWREMKRFDNLPELEKNISNFPVHTCCPNFQ</sequence>
<dbReference type="SMART" id="SM00385">
    <property type="entry name" value="CYCLIN"/>
    <property type="match status" value="1"/>
</dbReference>
<dbReference type="InParanoid" id="T1HST5"/>
<dbReference type="PANTHER" id="PTHR10177">
    <property type="entry name" value="CYCLINS"/>
    <property type="match status" value="1"/>
</dbReference>
<dbReference type="Proteomes" id="UP000015103">
    <property type="component" value="Unassembled WGS sequence"/>
</dbReference>
<dbReference type="OMA" id="QDFRIEN"/>
<keyword evidence="7" id="KW-1185">Reference proteome</keyword>
<evidence type="ECO:0000259" key="5">
    <source>
        <dbReference type="SMART" id="SM00385"/>
    </source>
</evidence>